<keyword evidence="7" id="KW-1185">Reference proteome</keyword>
<evidence type="ECO:0000313" key="6">
    <source>
        <dbReference type="EMBL" id="ODV77083.1"/>
    </source>
</evidence>
<evidence type="ECO:0000256" key="1">
    <source>
        <dbReference type="ARBA" id="ARBA00006445"/>
    </source>
</evidence>
<accession>A0A1E4SC46</accession>
<comment type="similarity">
    <text evidence="1">Belongs to the WD repeat CDC20/Fizzy family.</text>
</comment>
<dbReference type="GeneID" id="30984776"/>
<dbReference type="Pfam" id="PF24807">
    <property type="entry name" value="WD40_CDC20-Fz"/>
    <property type="match status" value="1"/>
</dbReference>
<dbReference type="OrthoDB" id="10263272at2759"/>
<dbReference type="InterPro" id="IPR015943">
    <property type="entry name" value="WD40/YVTN_repeat-like_dom_sf"/>
</dbReference>
<dbReference type="InterPro" id="IPR036322">
    <property type="entry name" value="WD40_repeat_dom_sf"/>
</dbReference>
<dbReference type="InterPro" id="IPR033010">
    <property type="entry name" value="Cdc20/Fizzy"/>
</dbReference>
<proteinExistence type="inferred from homology"/>
<feature type="compositionally biased region" description="Polar residues" evidence="4">
    <location>
        <begin position="8"/>
        <end position="26"/>
    </location>
</feature>
<dbReference type="GO" id="GO:0030476">
    <property type="term" value="P:ascospore wall assembly"/>
    <property type="evidence" value="ECO:0007669"/>
    <property type="project" value="EnsemblFungi"/>
</dbReference>
<dbReference type="GO" id="GO:1905786">
    <property type="term" value="P:positive regulation of anaphase-promoting complex-dependent catabolic process"/>
    <property type="evidence" value="ECO:0007669"/>
    <property type="project" value="EnsemblFungi"/>
</dbReference>
<dbReference type="EMBL" id="KV453916">
    <property type="protein sequence ID" value="ODV77083.1"/>
    <property type="molecule type" value="Genomic_DNA"/>
</dbReference>
<feature type="region of interest" description="Disordered" evidence="4">
    <location>
        <begin position="51"/>
        <end position="70"/>
    </location>
</feature>
<gene>
    <name evidence="6" type="ORF">CANTADRAFT_56943</name>
</gene>
<dbReference type="SMART" id="SM00320">
    <property type="entry name" value="WD40"/>
    <property type="match status" value="6"/>
</dbReference>
<evidence type="ECO:0000256" key="4">
    <source>
        <dbReference type="SAM" id="MobiDB-lite"/>
    </source>
</evidence>
<organism evidence="6 7">
    <name type="scientific">Suhomyces tanzawaensis NRRL Y-17324</name>
    <dbReference type="NCBI Taxonomy" id="984487"/>
    <lineage>
        <taxon>Eukaryota</taxon>
        <taxon>Fungi</taxon>
        <taxon>Dikarya</taxon>
        <taxon>Ascomycota</taxon>
        <taxon>Saccharomycotina</taxon>
        <taxon>Pichiomycetes</taxon>
        <taxon>Debaryomycetaceae</taxon>
        <taxon>Suhomyces</taxon>
    </lineage>
</organism>
<evidence type="ECO:0000256" key="2">
    <source>
        <dbReference type="ARBA" id="ARBA00022574"/>
    </source>
</evidence>
<evidence type="ECO:0000256" key="3">
    <source>
        <dbReference type="ARBA" id="ARBA00022737"/>
    </source>
</evidence>
<keyword evidence="3" id="KW-0677">Repeat</keyword>
<reference evidence="7" key="1">
    <citation type="submission" date="2016-05" db="EMBL/GenBank/DDBJ databases">
        <title>Comparative genomics of biotechnologically important yeasts.</title>
        <authorList>
            <consortium name="DOE Joint Genome Institute"/>
            <person name="Riley R."/>
            <person name="Haridas S."/>
            <person name="Wolfe K.H."/>
            <person name="Lopes M.R."/>
            <person name="Hittinger C.T."/>
            <person name="Goker M."/>
            <person name="Salamov A."/>
            <person name="Wisecaver J."/>
            <person name="Long T.M."/>
            <person name="Aerts A.L."/>
            <person name="Barry K."/>
            <person name="Choi C."/>
            <person name="Clum A."/>
            <person name="Coughlan A.Y."/>
            <person name="Deshpande S."/>
            <person name="Douglass A.P."/>
            <person name="Hanson S.J."/>
            <person name="Klenk H.-P."/>
            <person name="Labutti K."/>
            <person name="Lapidus A."/>
            <person name="Lindquist E."/>
            <person name="Lipzen A."/>
            <person name="Meier-Kolthoff J.P."/>
            <person name="Ohm R.A."/>
            <person name="Otillar R.P."/>
            <person name="Pangilinan J."/>
            <person name="Peng Y."/>
            <person name="Rokas A."/>
            <person name="Rosa C.A."/>
            <person name="Scheuner C."/>
            <person name="Sibirny A.A."/>
            <person name="Slot J.C."/>
            <person name="Stielow J.B."/>
            <person name="Sun H."/>
            <person name="Kurtzman C.P."/>
            <person name="Blackwell M."/>
            <person name="Grigoriev I.V."/>
            <person name="Jeffries T.W."/>
        </authorList>
    </citation>
    <scope>NUCLEOTIDE SEQUENCE [LARGE SCALE GENOMIC DNA]</scope>
    <source>
        <strain evidence="7">NRRL Y-17324</strain>
    </source>
</reference>
<sequence>MEAGNRFIPTSSSSLIYKNPTTSGDQLQPPRTPVVASITLREDILYLRVGSGNREISPSDNIPATTTPEPAQHRQEKLREALGMAASPKVLQYRPSTSTDTHKPGSLDLAGPLVSLTSPQRIVEVLSNDRRCSPPPAKKSVGFLMATNILQAPGLRNDYYSNLVSWSKRTYRVAVGLGAKVYWWGPDNSVRQVPLATRQMVTAVSVHAQGYLLVAVVGGTIFLVDEACNSVIDTYEHGLGTVYCFQWKSTANTFFAGDEEGNVTVFKVGNSKIVRISTLRCNQQQVCGIVLNQDETEMAVGSNNNCCMVWDIHDLMAPTMKYILPHTAAVKALAYCPWSTSLLATGAGSRDRKIRFWHTRSGTLLNEVQTDAQITGLVWSKFRKEIVATSGFANSSSPVLVSVYSYPGMIPLREVPAVPNLRILSSSTSPDATSVCVAANDYTIRVYKVWEVTHELSSESYFTASGNYGSALIELREGVSQRGATIR</sequence>
<dbReference type="RefSeq" id="XP_020062205.1">
    <property type="nucleotide sequence ID" value="XM_020210640.1"/>
</dbReference>
<feature type="domain" description="CDC20/Fizzy WD40" evidence="5">
    <location>
        <begin position="150"/>
        <end position="447"/>
    </location>
</feature>
<dbReference type="GO" id="GO:0007130">
    <property type="term" value="P:synaptonemal complex assembly"/>
    <property type="evidence" value="ECO:0007669"/>
    <property type="project" value="EnsemblFungi"/>
</dbReference>
<dbReference type="PANTHER" id="PTHR19918">
    <property type="entry name" value="CELL DIVISION CYCLE 20 CDC20 FIZZY -RELATED"/>
    <property type="match status" value="1"/>
</dbReference>
<dbReference type="GO" id="GO:0005680">
    <property type="term" value="C:anaphase-promoting complex"/>
    <property type="evidence" value="ECO:0007669"/>
    <property type="project" value="EnsemblFungi"/>
</dbReference>
<dbReference type="AlphaFoldDB" id="A0A1E4SC46"/>
<dbReference type="Proteomes" id="UP000094285">
    <property type="component" value="Unassembled WGS sequence"/>
</dbReference>
<dbReference type="GO" id="GO:0044778">
    <property type="term" value="P:meiotic DNA integrity checkpoint signaling"/>
    <property type="evidence" value="ECO:0007669"/>
    <property type="project" value="EnsemblFungi"/>
</dbReference>
<feature type="region of interest" description="Disordered" evidence="4">
    <location>
        <begin position="1"/>
        <end position="31"/>
    </location>
</feature>
<evidence type="ECO:0000259" key="5">
    <source>
        <dbReference type="Pfam" id="PF24807"/>
    </source>
</evidence>
<dbReference type="InterPro" id="IPR056150">
    <property type="entry name" value="WD40_CDC20-Fz"/>
</dbReference>
<dbReference type="GO" id="GO:1903024">
    <property type="term" value="P:positive regulation of ascospore-type prospore membrane formation"/>
    <property type="evidence" value="ECO:0007669"/>
    <property type="project" value="EnsemblFungi"/>
</dbReference>
<dbReference type="PANTHER" id="PTHR19918:SF5">
    <property type="entry name" value="MEIOSIS-SPECIFIC APC_C ACTIVATOR PROTEIN AMA1"/>
    <property type="match status" value="1"/>
</dbReference>
<keyword evidence="2" id="KW-0853">WD repeat</keyword>
<dbReference type="SUPFAM" id="SSF50978">
    <property type="entry name" value="WD40 repeat-like"/>
    <property type="match status" value="1"/>
</dbReference>
<feature type="compositionally biased region" description="Polar residues" evidence="4">
    <location>
        <begin position="54"/>
        <end position="69"/>
    </location>
</feature>
<protein>
    <submittedName>
        <fullName evidence="6">WD40 repeat-like protein</fullName>
    </submittedName>
</protein>
<dbReference type="GO" id="GO:1990757">
    <property type="term" value="F:ubiquitin ligase activator activity"/>
    <property type="evidence" value="ECO:0007669"/>
    <property type="project" value="EnsemblFungi"/>
</dbReference>
<dbReference type="GO" id="GO:0031145">
    <property type="term" value="P:anaphase-promoting complex-dependent catabolic process"/>
    <property type="evidence" value="ECO:0007669"/>
    <property type="project" value="TreeGrafter"/>
</dbReference>
<dbReference type="STRING" id="984487.A0A1E4SC46"/>
<dbReference type="GO" id="GO:0010997">
    <property type="term" value="F:anaphase-promoting complex binding"/>
    <property type="evidence" value="ECO:0007669"/>
    <property type="project" value="InterPro"/>
</dbReference>
<name>A0A1E4SC46_9ASCO</name>
<dbReference type="InterPro" id="IPR001680">
    <property type="entry name" value="WD40_rpt"/>
</dbReference>
<evidence type="ECO:0000313" key="7">
    <source>
        <dbReference type="Proteomes" id="UP000094285"/>
    </source>
</evidence>
<dbReference type="Gene3D" id="2.130.10.10">
    <property type="entry name" value="YVTN repeat-like/Quinoprotein amine dehydrogenase"/>
    <property type="match status" value="1"/>
</dbReference>